<comment type="caution">
    <text evidence="2">The sequence shown here is derived from an EMBL/GenBank/DDBJ whole genome shotgun (WGS) entry which is preliminary data.</text>
</comment>
<keyword evidence="3" id="KW-1185">Reference proteome</keyword>
<dbReference type="PROSITE" id="PS50297">
    <property type="entry name" value="ANK_REP_REGION"/>
    <property type="match status" value="1"/>
</dbReference>
<feature type="non-terminal residue" evidence="2">
    <location>
        <position position="1"/>
    </location>
</feature>
<organism evidence="2 3">
    <name type="scientific">Haematococcus lacustris</name>
    <name type="common">Green alga</name>
    <name type="synonym">Haematococcus pluvialis</name>
    <dbReference type="NCBI Taxonomy" id="44745"/>
    <lineage>
        <taxon>Eukaryota</taxon>
        <taxon>Viridiplantae</taxon>
        <taxon>Chlorophyta</taxon>
        <taxon>core chlorophytes</taxon>
        <taxon>Chlorophyceae</taxon>
        <taxon>CS clade</taxon>
        <taxon>Chlamydomonadales</taxon>
        <taxon>Haematococcaceae</taxon>
        <taxon>Haematococcus</taxon>
    </lineage>
</organism>
<protein>
    <submittedName>
        <fullName evidence="2">Uncharacterized protein</fullName>
    </submittedName>
</protein>
<dbReference type="Pfam" id="PF00023">
    <property type="entry name" value="Ank"/>
    <property type="match status" value="1"/>
</dbReference>
<dbReference type="Proteomes" id="UP000485058">
    <property type="component" value="Unassembled WGS sequence"/>
</dbReference>
<proteinExistence type="predicted"/>
<dbReference type="PROSITE" id="PS50088">
    <property type="entry name" value="ANK_REPEAT"/>
    <property type="match status" value="1"/>
</dbReference>
<reference evidence="2 3" key="1">
    <citation type="submission" date="2020-02" db="EMBL/GenBank/DDBJ databases">
        <title>Draft genome sequence of Haematococcus lacustris strain NIES-144.</title>
        <authorList>
            <person name="Morimoto D."/>
            <person name="Nakagawa S."/>
            <person name="Yoshida T."/>
            <person name="Sawayama S."/>
        </authorList>
    </citation>
    <scope>NUCLEOTIDE SEQUENCE [LARGE SCALE GENOMIC DNA]</scope>
    <source>
        <strain evidence="2 3">NIES-144</strain>
    </source>
</reference>
<dbReference type="AlphaFoldDB" id="A0A699ZNQ8"/>
<accession>A0A699ZNQ8</accession>
<dbReference type="SUPFAM" id="SSF48403">
    <property type="entry name" value="Ankyrin repeat"/>
    <property type="match status" value="1"/>
</dbReference>
<evidence type="ECO:0000313" key="2">
    <source>
        <dbReference type="EMBL" id="GFH20384.1"/>
    </source>
</evidence>
<dbReference type="InterPro" id="IPR002110">
    <property type="entry name" value="Ankyrin_rpt"/>
</dbReference>
<feature type="non-terminal residue" evidence="2">
    <location>
        <position position="83"/>
    </location>
</feature>
<keyword evidence="1" id="KW-0040">ANK repeat</keyword>
<gene>
    <name evidence="2" type="ORF">HaLaN_17495</name>
</gene>
<sequence length="83" mass="8766">MGLFDSFPNTDILKAIEAGNLKDMQLALQVASQGGAARLNEGNSRGVTPLHIAAGHPRHSDSVCVALVTELLERSANPSQQDN</sequence>
<name>A0A699ZNQ8_HAELA</name>
<dbReference type="InterPro" id="IPR036770">
    <property type="entry name" value="Ankyrin_rpt-contain_sf"/>
</dbReference>
<dbReference type="Gene3D" id="1.25.40.20">
    <property type="entry name" value="Ankyrin repeat-containing domain"/>
    <property type="match status" value="1"/>
</dbReference>
<dbReference type="EMBL" id="BLLF01001624">
    <property type="protein sequence ID" value="GFH20384.1"/>
    <property type="molecule type" value="Genomic_DNA"/>
</dbReference>
<evidence type="ECO:0000256" key="1">
    <source>
        <dbReference type="PROSITE-ProRule" id="PRU00023"/>
    </source>
</evidence>
<evidence type="ECO:0000313" key="3">
    <source>
        <dbReference type="Proteomes" id="UP000485058"/>
    </source>
</evidence>
<feature type="repeat" description="ANK" evidence="1">
    <location>
        <begin position="45"/>
        <end position="83"/>
    </location>
</feature>